<protein>
    <submittedName>
        <fullName evidence="1">Uncharacterized protein</fullName>
    </submittedName>
</protein>
<proteinExistence type="predicted"/>
<dbReference type="Proteomes" id="UP000236735">
    <property type="component" value="Unassembled WGS sequence"/>
</dbReference>
<accession>A0A1H5UC40</accession>
<dbReference type="EMBL" id="FNUV01000003">
    <property type="protein sequence ID" value="SEF72685.1"/>
    <property type="molecule type" value="Genomic_DNA"/>
</dbReference>
<evidence type="ECO:0000313" key="1">
    <source>
        <dbReference type="EMBL" id="SEF72685.1"/>
    </source>
</evidence>
<dbReference type="AlphaFoldDB" id="A0A1H5UC40"/>
<name>A0A1H5UC40_XYLRU</name>
<reference evidence="1 2" key="1">
    <citation type="submission" date="2016-10" db="EMBL/GenBank/DDBJ databases">
        <authorList>
            <person name="de Groot N.N."/>
        </authorList>
    </citation>
    <scope>NUCLEOTIDE SEQUENCE [LARGE SCALE GENOMIC DNA]</scope>
    <source>
        <strain evidence="1 2">AR32</strain>
    </source>
</reference>
<evidence type="ECO:0000313" key="2">
    <source>
        <dbReference type="Proteomes" id="UP000236735"/>
    </source>
</evidence>
<gene>
    <name evidence="1" type="ORF">SAMN05216354_1377</name>
</gene>
<sequence>MLILEQREALLRFITDRKRVCRKQTMGYITTNLGFPYGKLRAFSGKTSCFTFVEIVSKGGRDSLFEDKTSCFVVKEAILTSAKNYLSV</sequence>
<organism evidence="1 2">
    <name type="scientific">Xylanibacter ruminicola</name>
    <name type="common">Prevotella ruminicola</name>
    <dbReference type="NCBI Taxonomy" id="839"/>
    <lineage>
        <taxon>Bacteria</taxon>
        <taxon>Pseudomonadati</taxon>
        <taxon>Bacteroidota</taxon>
        <taxon>Bacteroidia</taxon>
        <taxon>Bacteroidales</taxon>
        <taxon>Prevotellaceae</taxon>
        <taxon>Xylanibacter</taxon>
    </lineage>
</organism>